<dbReference type="EMBL" id="QMKO01002255">
    <property type="protein sequence ID" value="RTG84134.1"/>
    <property type="molecule type" value="Genomic_DNA"/>
</dbReference>
<comment type="caution">
    <text evidence="2">The sequence shown here is derived from an EMBL/GenBank/DDBJ whole genome shotgun (WGS) entry which is preliminary data.</text>
</comment>
<protein>
    <recommendedName>
        <fullName evidence="1">Nuclear pore localisation protein Npl4 ubiquitin-like domain-containing protein</fullName>
    </recommendedName>
</protein>
<reference evidence="2 3" key="1">
    <citation type="journal article" date="2019" name="PLoS Pathog.">
        <title>Genome sequence of the bovine parasite Schistosoma bovis Tanzania.</title>
        <authorList>
            <person name="Oey H."/>
            <person name="Zakrzewski M."/>
            <person name="Gobert G."/>
            <person name="Gravermann K."/>
            <person name="Stoye J."/>
            <person name="Jones M."/>
            <person name="Mcmanus D."/>
            <person name="Krause L."/>
        </authorList>
    </citation>
    <scope>NUCLEOTIDE SEQUENCE [LARGE SCALE GENOMIC DNA]</scope>
    <source>
        <strain evidence="2 3">TAN1997</strain>
    </source>
</reference>
<evidence type="ECO:0000259" key="1">
    <source>
        <dbReference type="Pfam" id="PF11543"/>
    </source>
</evidence>
<proteinExistence type="predicted"/>
<dbReference type="GO" id="GO:0031625">
    <property type="term" value="F:ubiquitin protein ligase binding"/>
    <property type="evidence" value="ECO:0007669"/>
    <property type="project" value="TreeGrafter"/>
</dbReference>
<dbReference type="Gene3D" id="3.10.20.90">
    <property type="entry name" value="Phosphatidylinositol 3-kinase Catalytic Subunit, Chain A, domain 1"/>
    <property type="match status" value="1"/>
</dbReference>
<dbReference type="GO" id="GO:0043130">
    <property type="term" value="F:ubiquitin binding"/>
    <property type="evidence" value="ECO:0007669"/>
    <property type="project" value="TreeGrafter"/>
</dbReference>
<sequence>MIIRVQSPNGIKRIELPETDSYDKFLSLVCEKFGIGRNDSWCLSRSHSQSERLNASLNTRLAKLGLKYSLLSLTPIYVLDTGIFSSSWITTEVVAKKLLIKTKTIRYSPPIDKLSPHLMQNDSSSHINPNNWSTCGPLVEDKVDQEMAKMDGRIHRKRNEQL</sequence>
<dbReference type="GO" id="GO:0005634">
    <property type="term" value="C:nucleus"/>
    <property type="evidence" value="ECO:0007669"/>
    <property type="project" value="TreeGrafter"/>
</dbReference>
<keyword evidence="3" id="KW-1185">Reference proteome</keyword>
<dbReference type="InterPro" id="IPR024682">
    <property type="entry name" value="Npl4_Ub-like_dom"/>
</dbReference>
<dbReference type="Pfam" id="PF11543">
    <property type="entry name" value="UN_NPL4"/>
    <property type="match status" value="1"/>
</dbReference>
<dbReference type="STRING" id="6184.A0A430Q8Z3"/>
<accession>A0A430Q8Z3</accession>
<dbReference type="GO" id="GO:0006511">
    <property type="term" value="P:ubiquitin-dependent protein catabolic process"/>
    <property type="evidence" value="ECO:0007669"/>
    <property type="project" value="InterPro"/>
</dbReference>
<name>A0A430Q8Z3_SCHBO</name>
<dbReference type="Proteomes" id="UP000290809">
    <property type="component" value="Unassembled WGS sequence"/>
</dbReference>
<evidence type="ECO:0000313" key="2">
    <source>
        <dbReference type="EMBL" id="RTG84134.1"/>
    </source>
</evidence>
<dbReference type="PANTHER" id="PTHR12710:SF0">
    <property type="entry name" value="NUCLEAR PROTEIN LOCALIZATION PROTEIN 4 HOMOLOG"/>
    <property type="match status" value="1"/>
</dbReference>
<organism evidence="2 3">
    <name type="scientific">Schistosoma bovis</name>
    <name type="common">Blood fluke</name>
    <dbReference type="NCBI Taxonomy" id="6184"/>
    <lineage>
        <taxon>Eukaryota</taxon>
        <taxon>Metazoa</taxon>
        <taxon>Spiralia</taxon>
        <taxon>Lophotrochozoa</taxon>
        <taxon>Platyhelminthes</taxon>
        <taxon>Trematoda</taxon>
        <taxon>Digenea</taxon>
        <taxon>Strigeidida</taxon>
        <taxon>Schistosomatoidea</taxon>
        <taxon>Schistosomatidae</taxon>
        <taxon>Schistosoma</taxon>
    </lineage>
</organism>
<evidence type="ECO:0000313" key="3">
    <source>
        <dbReference type="Proteomes" id="UP000290809"/>
    </source>
</evidence>
<gene>
    <name evidence="2" type="ORF">DC041_0011233</name>
</gene>
<dbReference type="PANTHER" id="PTHR12710">
    <property type="entry name" value="NUCLEAR PROTEIN LOCALIZATION 4"/>
    <property type="match status" value="1"/>
</dbReference>
<feature type="domain" description="Nuclear pore localisation protein Npl4 ubiquitin-like" evidence="1">
    <location>
        <begin position="1"/>
        <end position="67"/>
    </location>
</feature>
<dbReference type="AlphaFoldDB" id="A0A430Q8Z3"/>
<dbReference type="InterPro" id="IPR016563">
    <property type="entry name" value="Npl4"/>
</dbReference>